<accession>A0A4R1R740</accession>
<comment type="similarity">
    <text evidence="1">Belongs to the TelA family.</text>
</comment>
<dbReference type="OrthoDB" id="9768858at2"/>
<proteinExistence type="inferred from homology"/>
<organism evidence="2 3">
    <name type="scientific">Allofournierella massiliensis</name>
    <dbReference type="NCBI Taxonomy" id="1650663"/>
    <lineage>
        <taxon>Bacteria</taxon>
        <taxon>Bacillati</taxon>
        <taxon>Bacillota</taxon>
        <taxon>Clostridia</taxon>
        <taxon>Eubacteriales</taxon>
        <taxon>Oscillospiraceae</taxon>
        <taxon>Allofournierella</taxon>
    </lineage>
</organism>
<comment type="caution">
    <text evidence="2">The sequence shown here is derived from an EMBL/GenBank/DDBJ whole genome shotgun (WGS) entry which is preliminary data.</text>
</comment>
<dbReference type="Pfam" id="PF05816">
    <property type="entry name" value="TelA"/>
    <property type="match status" value="1"/>
</dbReference>
<protein>
    <submittedName>
        <fullName evidence="2">Toxic anion resistance protein TelA</fullName>
    </submittedName>
</protein>
<sequence>MNRFEKKIHDLKLSKNVAIQTAPQIRLIQSNDKMPADKIQMAALSTVPLWESQIKIALGLHRQEGRAARQSAEADLLRIERQLKKALLEAAQQ</sequence>
<dbReference type="RefSeq" id="WP_058966236.1">
    <property type="nucleotide sequence ID" value="NZ_CABKVM010000019.1"/>
</dbReference>
<evidence type="ECO:0000256" key="1">
    <source>
        <dbReference type="ARBA" id="ARBA00005541"/>
    </source>
</evidence>
<dbReference type="STRING" id="1650663.GCA_001486665_02942"/>
<evidence type="ECO:0000313" key="2">
    <source>
        <dbReference type="EMBL" id="TCL61368.1"/>
    </source>
</evidence>
<dbReference type="PANTHER" id="PTHR38432:SF1">
    <property type="entry name" value="TELA-LIKE PROTEIN SAOUHSC_01408"/>
    <property type="match status" value="1"/>
</dbReference>
<dbReference type="EMBL" id="SLUM01000002">
    <property type="protein sequence ID" value="TCL61368.1"/>
    <property type="molecule type" value="Genomic_DNA"/>
</dbReference>
<gene>
    <name evidence="2" type="ORF">EDD77_102107</name>
</gene>
<dbReference type="AlphaFoldDB" id="A0A4R1R740"/>
<dbReference type="Proteomes" id="UP000295184">
    <property type="component" value="Unassembled WGS sequence"/>
</dbReference>
<evidence type="ECO:0000313" key="3">
    <source>
        <dbReference type="Proteomes" id="UP000295184"/>
    </source>
</evidence>
<dbReference type="InterPro" id="IPR008863">
    <property type="entry name" value="Toxic_anion-R_TelA"/>
</dbReference>
<reference evidence="2 3" key="1">
    <citation type="submission" date="2019-03" db="EMBL/GenBank/DDBJ databases">
        <title>Genomic Encyclopedia of Type Strains, Phase IV (KMG-IV): sequencing the most valuable type-strain genomes for metagenomic binning, comparative biology and taxonomic classification.</title>
        <authorList>
            <person name="Goeker M."/>
        </authorList>
    </citation>
    <scope>NUCLEOTIDE SEQUENCE [LARGE SCALE GENOMIC DNA]</scope>
    <source>
        <strain evidence="2 3">DSM 100451</strain>
    </source>
</reference>
<dbReference type="PANTHER" id="PTHR38432">
    <property type="entry name" value="TELA-LIKE PROTEIN SAOUHSC_01408"/>
    <property type="match status" value="1"/>
</dbReference>
<name>A0A4R1R740_9FIRM</name>